<feature type="compositionally biased region" description="Gly residues" evidence="1">
    <location>
        <begin position="665"/>
        <end position="708"/>
    </location>
</feature>
<dbReference type="Pfam" id="PF04937">
    <property type="entry name" value="DUF659"/>
    <property type="match status" value="1"/>
</dbReference>
<dbReference type="SUPFAM" id="SSF53098">
    <property type="entry name" value="Ribonuclease H-like"/>
    <property type="match status" value="1"/>
</dbReference>
<dbReference type="InterPro" id="IPR007021">
    <property type="entry name" value="DUF659"/>
</dbReference>
<dbReference type="Gramene" id="GBG60809">
    <property type="protein sequence ID" value="GBG60809"/>
    <property type="gene ID" value="CBR_g12547"/>
</dbReference>
<dbReference type="EMBL" id="BFEA01000014">
    <property type="protein sequence ID" value="GBG60809.1"/>
    <property type="molecule type" value="Genomic_DNA"/>
</dbReference>
<name>A0A388JSL5_CHABU</name>
<comment type="caution">
    <text evidence="3">The sequence shown here is derived from an EMBL/GenBank/DDBJ whole genome shotgun (WGS) entry which is preliminary data.</text>
</comment>
<protein>
    <recommendedName>
        <fullName evidence="2">DUF659 domain-containing protein</fullName>
    </recommendedName>
</protein>
<organism evidence="3 4">
    <name type="scientific">Chara braunii</name>
    <name type="common">Braun's stonewort</name>
    <dbReference type="NCBI Taxonomy" id="69332"/>
    <lineage>
        <taxon>Eukaryota</taxon>
        <taxon>Viridiplantae</taxon>
        <taxon>Streptophyta</taxon>
        <taxon>Charophyceae</taxon>
        <taxon>Charales</taxon>
        <taxon>Characeae</taxon>
        <taxon>Chara</taxon>
    </lineage>
</organism>
<evidence type="ECO:0000259" key="2">
    <source>
        <dbReference type="Pfam" id="PF04937"/>
    </source>
</evidence>
<dbReference type="PANTHER" id="PTHR32166:SF123">
    <property type="entry name" value="BED-TYPE DOMAIN-CONTAINING PROTEIN"/>
    <property type="match status" value="1"/>
</dbReference>
<feature type="region of interest" description="Disordered" evidence="1">
    <location>
        <begin position="593"/>
        <end position="710"/>
    </location>
</feature>
<dbReference type="AlphaFoldDB" id="A0A388JSL5"/>
<dbReference type="OrthoDB" id="1741262at2759"/>
<feature type="compositionally biased region" description="Acidic residues" evidence="1">
    <location>
        <begin position="609"/>
        <end position="664"/>
    </location>
</feature>
<accession>A0A388JSL5</accession>
<feature type="domain" description="DUF659" evidence="2">
    <location>
        <begin position="40"/>
        <end position="191"/>
    </location>
</feature>
<evidence type="ECO:0000313" key="3">
    <source>
        <dbReference type="EMBL" id="GBG60809.1"/>
    </source>
</evidence>
<sequence length="799" mass="88143">MTIMQFIVESGVLFKSFKHMFEINIPPGDFVHGAPTPKPPTYHMIRTTLLNELDVEVQKCMKPILSTSTHSGCTIIIDGWTNIRSQMVCNYLVGTKRGAAYIATDVMRGKKDATCLANLWLKRLKNIDIPTRDITAFVTDITVVNLVAMNVFEQDESVKHIFWIPSGVHVMNLILEDIGGIDSVATRISQAGLVTKFFKCHSFARELLEGFTKTQLVLPTETCFGTNIIMMRRLIEVQSNLVDVIVDSRWRDAVWGTRTIREEAAEVMLYVGSPPWWENLRALCKMLDPIMEMLQMFDCDKQQINKIFRRYETMTASCLSAPGALEEVQQKDFLEVFDKYHNMFKTPAHIAAMMLDPEFRDPTLVDDDEIQRLILALVTFGYPEGSEQHKDVLTAIDKFHVAEPPFDLVSVERALRSYSDLAKINWAVHEGINMKKCNRLAFEKVVKLVEITANMQLMSYRQSDSDNVLPWQRDKTMLDVTAEIELEPAATGKREGMTEEEIAEQIVSISKDPIGTAPPPGVAFVFGEHATIFRPYYRDNESDYEHDFDDEHNLHLSIPREIDETHLSDADVDLGRRDTQTTNECFKMGGLEDLWGEYGQGGDDKEGREEEEEKKEEEEEEAEEVEEGEEEEAVEEGLDDWGDTVEDVGGEGAGDGDGDDDDGGGDAGGDGGGDTYCSGGGGGGGSGDGGGGRGGGRDGGGGGSGSEEGGTLSVCPFSGWAGVSTLAFASSTGITGGGRPAVPRAVWRADVACSHNWCLGLGDGLLHVIGRRVCMWSVHSAVGEQWPSAPCNETNLRVE</sequence>
<evidence type="ECO:0000313" key="4">
    <source>
        <dbReference type="Proteomes" id="UP000265515"/>
    </source>
</evidence>
<reference evidence="3 4" key="1">
    <citation type="journal article" date="2018" name="Cell">
        <title>The Chara Genome: Secondary Complexity and Implications for Plant Terrestrialization.</title>
        <authorList>
            <person name="Nishiyama T."/>
            <person name="Sakayama H."/>
            <person name="Vries J.D."/>
            <person name="Buschmann H."/>
            <person name="Saint-Marcoux D."/>
            <person name="Ullrich K.K."/>
            <person name="Haas F.B."/>
            <person name="Vanderstraeten L."/>
            <person name="Becker D."/>
            <person name="Lang D."/>
            <person name="Vosolsobe S."/>
            <person name="Rombauts S."/>
            <person name="Wilhelmsson P.K.I."/>
            <person name="Janitza P."/>
            <person name="Kern R."/>
            <person name="Heyl A."/>
            <person name="Rumpler F."/>
            <person name="Villalobos L.I.A.C."/>
            <person name="Clay J.M."/>
            <person name="Skokan R."/>
            <person name="Toyoda A."/>
            <person name="Suzuki Y."/>
            <person name="Kagoshima H."/>
            <person name="Schijlen E."/>
            <person name="Tajeshwar N."/>
            <person name="Catarino B."/>
            <person name="Hetherington A.J."/>
            <person name="Saltykova A."/>
            <person name="Bonnot C."/>
            <person name="Breuninger H."/>
            <person name="Symeonidi A."/>
            <person name="Radhakrishnan G.V."/>
            <person name="Van Nieuwerburgh F."/>
            <person name="Deforce D."/>
            <person name="Chang C."/>
            <person name="Karol K.G."/>
            <person name="Hedrich R."/>
            <person name="Ulvskov P."/>
            <person name="Glockner G."/>
            <person name="Delwiche C.F."/>
            <person name="Petrasek J."/>
            <person name="Van de Peer Y."/>
            <person name="Friml J."/>
            <person name="Beilby M."/>
            <person name="Dolan L."/>
            <person name="Kohara Y."/>
            <person name="Sugano S."/>
            <person name="Fujiyama A."/>
            <person name="Delaux P.-M."/>
            <person name="Quint M."/>
            <person name="TheiBen G."/>
            <person name="Hagemann M."/>
            <person name="Harholt J."/>
            <person name="Dunand C."/>
            <person name="Zachgo S."/>
            <person name="Langdale J."/>
            <person name="Maumus F."/>
            <person name="Straeten D.V.D."/>
            <person name="Gould S.B."/>
            <person name="Rensing S.A."/>
        </authorList>
    </citation>
    <scope>NUCLEOTIDE SEQUENCE [LARGE SCALE GENOMIC DNA]</scope>
    <source>
        <strain evidence="3 4">S276</strain>
    </source>
</reference>
<evidence type="ECO:0000256" key="1">
    <source>
        <dbReference type="SAM" id="MobiDB-lite"/>
    </source>
</evidence>
<dbReference type="Proteomes" id="UP000265515">
    <property type="component" value="Unassembled WGS sequence"/>
</dbReference>
<dbReference type="InterPro" id="IPR012337">
    <property type="entry name" value="RNaseH-like_sf"/>
</dbReference>
<keyword evidence="4" id="KW-1185">Reference proteome</keyword>
<dbReference type="PANTHER" id="PTHR32166">
    <property type="entry name" value="OSJNBA0013A04.12 PROTEIN"/>
    <property type="match status" value="1"/>
</dbReference>
<proteinExistence type="predicted"/>
<gene>
    <name evidence="3" type="ORF">CBR_g12547</name>
</gene>